<evidence type="ECO:0000313" key="2">
    <source>
        <dbReference type="Proteomes" id="UP000317572"/>
    </source>
</evidence>
<evidence type="ECO:0000313" key="1">
    <source>
        <dbReference type="EMBL" id="QDL31779.1"/>
    </source>
</evidence>
<reference evidence="1 2" key="1">
    <citation type="submission" date="2018-11" db="EMBL/GenBank/DDBJ databases">
        <title>The first complete genome of Serratia liquefaciens isolated from metalophyte plant revel distinctness adaptive mechanisms in an extreme habitat.</title>
        <authorList>
            <person name="Caneschi W.L."/>
            <person name="Sanchez A.B."/>
            <person name="Felestrino E.B."/>
            <person name="Assis R.A.B."/>
            <person name="Lemes C.G.C."/>
            <person name="Cordeiro I.F."/>
            <person name="Fonseca N.P."/>
            <person name="Villa M."/>
            <person name="Vieira I.T."/>
            <person name="Moraes L.A."/>
            <person name="Kamino L.H.Y."/>
            <person name="do Carmo F."/>
            <person name="Garcia C.M."/>
            <person name="Almeida N.F."/>
            <person name="Silva R.S."/>
            <person name="Ferro J.A."/>
            <person name="Ferro M.I.T."/>
            <person name="Varani A.M."/>
            <person name="Ferreira R.M."/>
            <person name="dos Santos V.L."/>
            <person name="Silva U.C."/>
            <person name="Setubal J.C."/>
            <person name="Moreira L.M."/>
        </authorList>
    </citation>
    <scope>NUCLEOTIDE SEQUENCE [LARGE SCALE GENOMIC DNA]</scope>
    <source>
        <strain evidence="1 2">FG3</strain>
    </source>
</reference>
<proteinExistence type="predicted"/>
<organism evidence="1 2">
    <name type="scientific">Serratia liquefaciens</name>
    <dbReference type="NCBI Taxonomy" id="614"/>
    <lineage>
        <taxon>Bacteria</taxon>
        <taxon>Pseudomonadati</taxon>
        <taxon>Pseudomonadota</taxon>
        <taxon>Gammaproteobacteria</taxon>
        <taxon>Enterobacterales</taxon>
        <taxon>Yersiniaceae</taxon>
        <taxon>Serratia</taxon>
    </lineage>
</organism>
<dbReference type="AlphaFoldDB" id="A0A515CUD4"/>
<protein>
    <submittedName>
        <fullName evidence="1">Uncharacterized protein</fullName>
    </submittedName>
</protein>
<sequence>MHAQSLDGLHASDKIKTRIYTYNDLKSHEKTKRSIFNNINREFLREGNDLHSFYRKPAGDAFFVVIRL</sequence>
<dbReference type="Proteomes" id="UP000317572">
    <property type="component" value="Chromosome"/>
</dbReference>
<accession>A0A515CUD4</accession>
<gene>
    <name evidence="1" type="ORF">EGO53_08270</name>
</gene>
<dbReference type="EMBL" id="CP033893">
    <property type="protein sequence ID" value="QDL31779.1"/>
    <property type="molecule type" value="Genomic_DNA"/>
</dbReference>
<name>A0A515CUD4_SERLI</name>